<dbReference type="Proteomes" id="UP000193689">
    <property type="component" value="Unassembled WGS sequence"/>
</dbReference>
<dbReference type="Pfam" id="PF05199">
    <property type="entry name" value="GMC_oxred_C"/>
    <property type="match status" value="1"/>
</dbReference>
<feature type="binding site" evidence="4">
    <location>
        <begin position="600"/>
        <end position="601"/>
    </location>
    <ligand>
        <name>FAD</name>
        <dbReference type="ChEBI" id="CHEBI:57692"/>
    </ligand>
</feature>
<evidence type="ECO:0000256" key="2">
    <source>
        <dbReference type="ARBA" id="ARBA00023180"/>
    </source>
</evidence>
<evidence type="ECO:0000256" key="4">
    <source>
        <dbReference type="PIRSR" id="PIRSR000137-2"/>
    </source>
</evidence>
<comment type="similarity">
    <text evidence="1">Belongs to the GMC oxidoreductase family.</text>
</comment>
<gene>
    <name evidence="8" type="ORF">BCR38DRAFT_332299</name>
</gene>
<dbReference type="GeneID" id="63771348"/>
<dbReference type="Gene3D" id="3.50.50.60">
    <property type="entry name" value="FAD/NAD(P)-binding domain"/>
    <property type="match status" value="1"/>
</dbReference>
<dbReference type="GO" id="GO:0050660">
    <property type="term" value="F:flavin adenine dinucleotide binding"/>
    <property type="evidence" value="ECO:0007669"/>
    <property type="project" value="InterPro"/>
</dbReference>
<feature type="active site" description="Proton acceptor" evidence="3">
    <location>
        <position position="599"/>
    </location>
</feature>
<dbReference type="InterPro" id="IPR007867">
    <property type="entry name" value="GMC_OxRtase_C"/>
</dbReference>
<reference evidence="8 9" key="1">
    <citation type="submission" date="2016-07" db="EMBL/GenBank/DDBJ databases">
        <title>Pervasive Adenine N6-methylation of Active Genes in Fungi.</title>
        <authorList>
            <consortium name="DOE Joint Genome Institute"/>
            <person name="Mondo S.J."/>
            <person name="Dannebaum R.O."/>
            <person name="Kuo R.C."/>
            <person name="Labutti K."/>
            <person name="Haridas S."/>
            <person name="Kuo A."/>
            <person name="Salamov A."/>
            <person name="Ahrendt S.R."/>
            <person name="Lipzen A."/>
            <person name="Sullivan W."/>
            <person name="Andreopoulos W.B."/>
            <person name="Clum A."/>
            <person name="Lindquist E."/>
            <person name="Daum C."/>
            <person name="Ramamoorthy G.K."/>
            <person name="Gryganskyi A."/>
            <person name="Culley D."/>
            <person name="Magnuson J.K."/>
            <person name="James T.Y."/>
            <person name="O'Malley M.A."/>
            <person name="Stajich J.E."/>
            <person name="Spatafora J.W."/>
            <person name="Visel A."/>
            <person name="Grigoriev I.V."/>
        </authorList>
    </citation>
    <scope>NUCLEOTIDE SEQUENCE [LARGE SCALE GENOMIC DNA]</scope>
    <source>
        <strain evidence="8 9">CBS 129021</strain>
    </source>
</reference>
<dbReference type="AlphaFoldDB" id="A0A1Y2EDG6"/>
<evidence type="ECO:0000259" key="6">
    <source>
        <dbReference type="Pfam" id="PF00732"/>
    </source>
</evidence>
<feature type="domain" description="Glucose-methanol-choline oxidoreductase C-terminal" evidence="7">
    <location>
        <begin position="470"/>
        <end position="608"/>
    </location>
</feature>
<organism evidence="8 9">
    <name type="scientific">Pseudomassariella vexata</name>
    <dbReference type="NCBI Taxonomy" id="1141098"/>
    <lineage>
        <taxon>Eukaryota</taxon>
        <taxon>Fungi</taxon>
        <taxon>Dikarya</taxon>
        <taxon>Ascomycota</taxon>
        <taxon>Pezizomycotina</taxon>
        <taxon>Sordariomycetes</taxon>
        <taxon>Xylariomycetidae</taxon>
        <taxon>Amphisphaeriales</taxon>
        <taxon>Pseudomassariaceae</taxon>
        <taxon>Pseudomassariella</taxon>
    </lineage>
</organism>
<keyword evidence="4" id="KW-0274">FAD</keyword>
<comment type="cofactor">
    <cofactor evidence="4">
        <name>FAD</name>
        <dbReference type="ChEBI" id="CHEBI:57692"/>
    </cofactor>
</comment>
<dbReference type="SUPFAM" id="SSF54373">
    <property type="entry name" value="FAD-linked reductases, C-terminal domain"/>
    <property type="match status" value="1"/>
</dbReference>
<sequence>MGSRFKLGCVTAVLAAAVVQGTPVKRTIGSSFGIPGANATYDYVVVGGGTAGLTIASRLVEQKAGSVAVIEAGTFYEMSNGNLSEVPGFAASYVGKSSTDWQPLVDWGYMTTPQAGANNITMHYPRGKILGGSSGRNYMIYHRGTVGSYQMWADAVGDDSYTFDSFLPYLEKSVNFTPPNNNLRLANATPEYDVSTLGQKGPLSLTFPNFAFTFATWATKALEQIGIPVRSGFQSGALLGQSYTMFTINAETMIRDSSETAFLRSSLDDPNYTIYHLSLAKKIIFDGDNTATGVLVDTQGAQYSLSARKEVILSAGVIGSPQLLQASGVGPADVLNRFSIPIVADRPGVGQNMQDHIVYGITRRVNTQTASSFQDSAVLAEQTDLFLNEAAGMLTNPLTDVLAWEKIPPNLRREMSNRTQGILASEWPADWPEVEYVALSSYLGDGNSPSTADPHDGTNYATLTIVPVAPRSRGSVTILSADVTDPPAIDPAFLTDRVDVEVAIAAFKRAREFWSSDVLEDVVVQDAEEAYPGPQVATDAQIEESIRRSFQTIFHGSCTCAMGNSSDSNAVVDAQARVYGVQNLRVVDAAAFPLLPPGHPQSHVYALAEKIACDISGNCAKS</sequence>
<dbReference type="Pfam" id="PF00732">
    <property type="entry name" value="GMC_oxred_N"/>
    <property type="match status" value="1"/>
</dbReference>
<comment type="caution">
    <text evidence="8">The sequence shown here is derived from an EMBL/GenBank/DDBJ whole genome shotgun (WGS) entry which is preliminary data.</text>
</comment>
<evidence type="ECO:0000259" key="7">
    <source>
        <dbReference type="Pfam" id="PF05199"/>
    </source>
</evidence>
<feature type="chain" id="PRO_5012078934" evidence="5">
    <location>
        <begin position="22"/>
        <end position="622"/>
    </location>
</feature>
<evidence type="ECO:0000256" key="3">
    <source>
        <dbReference type="PIRSR" id="PIRSR000137-1"/>
    </source>
</evidence>
<keyword evidence="9" id="KW-1185">Reference proteome</keyword>
<protein>
    <submittedName>
        <fullName evidence="8">Glucose-methanol-choline oxidoreductase</fullName>
    </submittedName>
</protein>
<evidence type="ECO:0000313" key="8">
    <source>
        <dbReference type="EMBL" id="ORY69602.1"/>
    </source>
</evidence>
<evidence type="ECO:0000313" key="9">
    <source>
        <dbReference type="Proteomes" id="UP000193689"/>
    </source>
</evidence>
<dbReference type="InterPro" id="IPR000172">
    <property type="entry name" value="GMC_OxRdtase_N"/>
</dbReference>
<feature type="signal peptide" evidence="5">
    <location>
        <begin position="1"/>
        <end position="21"/>
    </location>
</feature>
<dbReference type="InParanoid" id="A0A1Y2EDG6"/>
<dbReference type="STRING" id="1141098.A0A1Y2EDG6"/>
<dbReference type="EMBL" id="MCFJ01000002">
    <property type="protein sequence ID" value="ORY69602.1"/>
    <property type="molecule type" value="Genomic_DNA"/>
</dbReference>
<dbReference type="RefSeq" id="XP_040719552.1">
    <property type="nucleotide sequence ID" value="XM_040855136.1"/>
</dbReference>
<dbReference type="OrthoDB" id="269227at2759"/>
<keyword evidence="5" id="KW-0732">Signal</keyword>
<dbReference type="InterPro" id="IPR012132">
    <property type="entry name" value="GMC_OxRdtase"/>
</dbReference>
<keyword evidence="2" id="KW-0325">Glycoprotein</keyword>
<feature type="active site" description="Proton donor" evidence="3">
    <location>
        <position position="555"/>
    </location>
</feature>
<dbReference type="PANTHER" id="PTHR11552">
    <property type="entry name" value="GLUCOSE-METHANOL-CHOLINE GMC OXIDOREDUCTASE"/>
    <property type="match status" value="1"/>
</dbReference>
<evidence type="ECO:0000256" key="5">
    <source>
        <dbReference type="SAM" id="SignalP"/>
    </source>
</evidence>
<accession>A0A1Y2EDG6</accession>
<dbReference type="Gene3D" id="3.30.560.10">
    <property type="entry name" value="Glucose Oxidase, domain 3"/>
    <property type="match status" value="1"/>
</dbReference>
<dbReference type="SUPFAM" id="SSF51905">
    <property type="entry name" value="FAD/NAD(P)-binding domain"/>
    <property type="match status" value="1"/>
</dbReference>
<dbReference type="PANTHER" id="PTHR11552:SF138">
    <property type="entry name" value="DEHYDROGENASE PKFF-RELATED"/>
    <property type="match status" value="1"/>
</dbReference>
<dbReference type="GO" id="GO:0016614">
    <property type="term" value="F:oxidoreductase activity, acting on CH-OH group of donors"/>
    <property type="evidence" value="ECO:0007669"/>
    <property type="project" value="InterPro"/>
</dbReference>
<feature type="domain" description="Glucose-methanol-choline oxidoreductase N-terminal" evidence="6">
    <location>
        <begin position="41"/>
        <end position="358"/>
    </location>
</feature>
<keyword evidence="4" id="KW-0285">Flavoprotein</keyword>
<proteinExistence type="inferred from homology"/>
<name>A0A1Y2EDG6_9PEZI</name>
<evidence type="ECO:0000256" key="1">
    <source>
        <dbReference type="ARBA" id="ARBA00010790"/>
    </source>
</evidence>
<dbReference type="GO" id="GO:0044550">
    <property type="term" value="P:secondary metabolite biosynthetic process"/>
    <property type="evidence" value="ECO:0007669"/>
    <property type="project" value="TreeGrafter"/>
</dbReference>
<dbReference type="PIRSF" id="PIRSF000137">
    <property type="entry name" value="Alcohol_oxidase"/>
    <property type="match status" value="1"/>
</dbReference>
<dbReference type="InterPro" id="IPR036188">
    <property type="entry name" value="FAD/NAD-bd_sf"/>
</dbReference>